<accession>A0A2P4Z8T9</accession>
<proteinExistence type="predicted"/>
<comment type="caution">
    <text evidence="2">The sequence shown here is derived from an EMBL/GenBank/DDBJ whole genome shotgun (WGS) entry which is preliminary data.</text>
</comment>
<keyword evidence="3" id="KW-1185">Reference proteome</keyword>
<dbReference type="GeneID" id="29990713"/>
<sequence>MAETPQIATLQQYGAQFRVILEDEVITKKNGILEYALTGKLREPMRKALSETTVKTIRKGDNIAVDLVLKDEAVVEGFHVNIVSEARLRKSNAWYSGFDCSLCFDEETSERTSWGVEPQQSTRSDLESSLQAEKKLAPEGLNTPRIKPERNPDSAPDLGREYALPRSRSASFERPGAEEQPSEPLGIQPPGEEMTDDPQRLGLDEIEQSQHQQEALEAAESTEGTLLKRVTATAESHPSKKIRQWKK</sequence>
<dbReference type="Proteomes" id="UP000054821">
    <property type="component" value="Unassembled WGS sequence"/>
</dbReference>
<dbReference type="RefSeq" id="XP_024404463.1">
    <property type="nucleotide sequence ID" value="XM_024550790.1"/>
</dbReference>
<reference evidence="2 3" key="1">
    <citation type="journal article" date="2016" name="Genome Announc.">
        <title>Draft Whole-Genome Sequence of Trichoderma gamsii T6085, a Promising Biocontrol Agent of Fusarium Head Blight on Wheat.</title>
        <authorList>
            <person name="Baroncelli R."/>
            <person name="Zapparata A."/>
            <person name="Piaggeschi G."/>
            <person name="Sarrocco S."/>
            <person name="Vannacci G."/>
        </authorList>
    </citation>
    <scope>NUCLEOTIDE SEQUENCE [LARGE SCALE GENOMIC DNA]</scope>
    <source>
        <strain evidence="2 3">T6085</strain>
    </source>
</reference>
<evidence type="ECO:0000313" key="2">
    <source>
        <dbReference type="EMBL" id="PON20710.1"/>
    </source>
</evidence>
<name>A0A2P4Z8T9_9HYPO</name>
<evidence type="ECO:0000313" key="3">
    <source>
        <dbReference type="Proteomes" id="UP000054821"/>
    </source>
</evidence>
<dbReference type="EMBL" id="JPDN02000062">
    <property type="protein sequence ID" value="PON20710.1"/>
    <property type="molecule type" value="Genomic_DNA"/>
</dbReference>
<feature type="region of interest" description="Disordered" evidence="1">
    <location>
        <begin position="136"/>
        <end position="247"/>
    </location>
</feature>
<organism evidence="2 3">
    <name type="scientific">Trichoderma gamsii</name>
    <dbReference type="NCBI Taxonomy" id="398673"/>
    <lineage>
        <taxon>Eukaryota</taxon>
        <taxon>Fungi</taxon>
        <taxon>Dikarya</taxon>
        <taxon>Ascomycota</taxon>
        <taxon>Pezizomycotina</taxon>
        <taxon>Sordariomycetes</taxon>
        <taxon>Hypocreomycetidae</taxon>
        <taxon>Hypocreales</taxon>
        <taxon>Hypocreaceae</taxon>
        <taxon>Trichoderma</taxon>
    </lineage>
</organism>
<evidence type="ECO:0000256" key="1">
    <source>
        <dbReference type="SAM" id="MobiDB-lite"/>
    </source>
</evidence>
<gene>
    <name evidence="2" type="ORF">TGAM01_v210400</name>
</gene>
<protein>
    <submittedName>
        <fullName evidence="2">Uncharacterized protein</fullName>
    </submittedName>
</protein>
<dbReference type="AlphaFoldDB" id="A0A2P4Z8T9"/>